<proteinExistence type="predicted"/>
<dbReference type="Gene3D" id="3.40.30.10">
    <property type="entry name" value="Glutaredoxin"/>
    <property type="match status" value="1"/>
</dbReference>
<dbReference type="GO" id="GO:0045454">
    <property type="term" value="P:cell redox homeostasis"/>
    <property type="evidence" value="ECO:0007669"/>
    <property type="project" value="TreeGrafter"/>
</dbReference>
<dbReference type="RefSeq" id="WP_029722171.1">
    <property type="nucleotide sequence ID" value="NZ_JAJUIW010000036.1"/>
</dbReference>
<evidence type="ECO:0000313" key="3">
    <source>
        <dbReference type="Proteomes" id="UP000031419"/>
    </source>
</evidence>
<gene>
    <name evidence="2" type="ORF">GU90_14155</name>
</gene>
<dbReference type="SUPFAM" id="SSF52833">
    <property type="entry name" value="Thioredoxin-like"/>
    <property type="match status" value="1"/>
</dbReference>
<dbReference type="InterPro" id="IPR002109">
    <property type="entry name" value="Glutaredoxin"/>
</dbReference>
<name>A0A073B7T7_9PSEU</name>
<feature type="domain" description="Glutaredoxin" evidence="1">
    <location>
        <begin position="8"/>
        <end position="64"/>
    </location>
</feature>
<evidence type="ECO:0000313" key="2">
    <source>
        <dbReference type="EMBL" id="KEI43754.1"/>
    </source>
</evidence>
<dbReference type="CDD" id="cd02976">
    <property type="entry name" value="NrdH"/>
    <property type="match status" value="1"/>
</dbReference>
<dbReference type="OrthoDB" id="8991911at2"/>
<sequence length="95" mass="10026">MGTAAEEVVVYTRPGCPFCTLLRRGLRKRGLQFQEINIWQDSAAAAVVRSIANGNETVPTVVVGEWRAVNPSADEVLAAVAEHAPALLPGGRTAG</sequence>
<dbReference type="AlphaFoldDB" id="A0A073B7T7"/>
<comment type="caution">
    <text evidence="2">The sequence shown here is derived from an EMBL/GenBank/DDBJ whole genome shotgun (WGS) entry which is preliminary data.</text>
</comment>
<dbReference type="EMBL" id="JNVU01000035">
    <property type="protein sequence ID" value="KEI43754.1"/>
    <property type="molecule type" value="Genomic_DNA"/>
</dbReference>
<dbReference type="Pfam" id="PF00462">
    <property type="entry name" value="Glutaredoxin"/>
    <property type="match status" value="1"/>
</dbReference>
<evidence type="ECO:0000259" key="1">
    <source>
        <dbReference type="Pfam" id="PF00462"/>
    </source>
</evidence>
<dbReference type="PANTHER" id="PTHR34386">
    <property type="entry name" value="GLUTAREDOXIN"/>
    <property type="match status" value="1"/>
</dbReference>
<protein>
    <submittedName>
        <fullName evidence="2">Glutaredoxin</fullName>
    </submittedName>
</protein>
<dbReference type="PANTHER" id="PTHR34386:SF1">
    <property type="entry name" value="GLUTAREDOXIN-LIKE PROTEIN NRDH"/>
    <property type="match status" value="1"/>
</dbReference>
<dbReference type="InterPro" id="IPR051548">
    <property type="entry name" value="Grx-like_ET"/>
</dbReference>
<organism evidence="2 3">
    <name type="scientific">Saccharopolyspora rectivirgula</name>
    <dbReference type="NCBI Taxonomy" id="28042"/>
    <lineage>
        <taxon>Bacteria</taxon>
        <taxon>Bacillati</taxon>
        <taxon>Actinomycetota</taxon>
        <taxon>Actinomycetes</taxon>
        <taxon>Pseudonocardiales</taxon>
        <taxon>Pseudonocardiaceae</taxon>
        <taxon>Saccharopolyspora</taxon>
    </lineage>
</organism>
<dbReference type="InterPro" id="IPR036249">
    <property type="entry name" value="Thioredoxin-like_sf"/>
</dbReference>
<reference evidence="2 3" key="1">
    <citation type="submission" date="2014-06" db="EMBL/GenBank/DDBJ databases">
        <title>Saccharopolyspora rectivirgula DSM-43113 Genome sequencing.</title>
        <authorList>
            <person name="Barrera C."/>
            <person name="Millon L."/>
            <person name="Rognon B."/>
            <person name="Zaugg C."/>
            <person name="Monod M."/>
        </authorList>
    </citation>
    <scope>NUCLEOTIDE SEQUENCE [LARGE SCALE GENOMIC DNA]</scope>
    <source>
        <strain evidence="2 3">DSM 43113</strain>
    </source>
</reference>
<keyword evidence="3" id="KW-1185">Reference proteome</keyword>
<dbReference type="Proteomes" id="UP000031419">
    <property type="component" value="Unassembled WGS sequence"/>
</dbReference>
<dbReference type="eggNOG" id="COG0695">
    <property type="taxonomic scope" value="Bacteria"/>
</dbReference>
<dbReference type="GO" id="GO:0009055">
    <property type="term" value="F:electron transfer activity"/>
    <property type="evidence" value="ECO:0007669"/>
    <property type="project" value="TreeGrafter"/>
</dbReference>
<dbReference type="STRING" id="28042.GU90_14155"/>
<dbReference type="PROSITE" id="PS51354">
    <property type="entry name" value="GLUTAREDOXIN_2"/>
    <property type="match status" value="1"/>
</dbReference>
<accession>A0A073B7T7</accession>